<dbReference type="EMBL" id="LT629689">
    <property type="protein sequence ID" value="SDG29204.1"/>
    <property type="molecule type" value="Genomic_DNA"/>
</dbReference>
<keyword evidence="4" id="KW-1185">Reference proteome</keyword>
<dbReference type="GeneID" id="78556858"/>
<evidence type="ECO:0000313" key="2">
    <source>
        <dbReference type="EMBL" id="SDG29204.1"/>
    </source>
</evidence>
<dbReference type="Pfam" id="PF03594">
    <property type="entry name" value="BenE"/>
    <property type="match status" value="1"/>
</dbReference>
<keyword evidence="1" id="KW-1133">Transmembrane helix</keyword>
<dbReference type="AlphaFoldDB" id="A0A5C5QGZ1"/>
<sequence length="398" mass="42574">MGALDKARAGAQRWPEEGWSLISTGASAALIGFISTFFIVLQGLYNVGASPHQAVTALAVLCLFQGIMGLVFSLATRKPYTFAWSTPGAAILLSYNQPLSGFEEAVGAFCMAGGLMLGMALVPRLSRYLEKIPVSLSSAMLAGVLLSLAKSFVPAFEQYPLIVGMVALVWLLLFIVKPLFSLPVSLCVMLAYFLIKQPLGHAVEVSDYRFEWVVPVFTLSSFINLSIPLFVVTLFSQNIPGYLIMRNNGYATHFPGTLFVTGLATSCASLLGCHGLNLAALTAAMCAGPLASSDKSLRYIASCAAGVSYLLMALFAAGLVSLLAVIPSPVILALAALAMFSTLADALRDALKQDLYYPAVATLMVTVYFPNFFHVSSSFWGLVLGTLFYLAYSKKKLD</sequence>
<keyword evidence="1" id="KW-0472">Membrane</keyword>
<dbReference type="EMBL" id="VFET01000008">
    <property type="protein sequence ID" value="TWS04564.1"/>
    <property type="molecule type" value="Genomic_DNA"/>
</dbReference>
<keyword evidence="1" id="KW-0812">Transmembrane</keyword>
<accession>A0A5C5QGZ1</accession>
<feature type="transmembrane region" description="Helical" evidence="1">
    <location>
        <begin position="53"/>
        <end position="75"/>
    </location>
</feature>
<feature type="transmembrane region" description="Helical" evidence="1">
    <location>
        <begin position="256"/>
        <end position="287"/>
    </location>
</feature>
<organism evidence="3 5">
    <name type="scientific">Pseudomonas extremaustralis</name>
    <dbReference type="NCBI Taxonomy" id="359110"/>
    <lineage>
        <taxon>Bacteria</taxon>
        <taxon>Pseudomonadati</taxon>
        <taxon>Pseudomonadota</taxon>
        <taxon>Gammaproteobacteria</taxon>
        <taxon>Pseudomonadales</taxon>
        <taxon>Pseudomonadaceae</taxon>
        <taxon>Pseudomonas</taxon>
    </lineage>
</organism>
<evidence type="ECO:0000313" key="4">
    <source>
        <dbReference type="Proteomes" id="UP000182858"/>
    </source>
</evidence>
<proteinExistence type="predicted"/>
<feature type="transmembrane region" description="Helical" evidence="1">
    <location>
        <begin position="299"/>
        <end position="324"/>
    </location>
</feature>
<dbReference type="Proteomes" id="UP000182858">
    <property type="component" value="Chromosome I"/>
</dbReference>
<dbReference type="GO" id="GO:0005886">
    <property type="term" value="C:plasma membrane"/>
    <property type="evidence" value="ECO:0007669"/>
    <property type="project" value="TreeGrafter"/>
</dbReference>
<evidence type="ECO:0000313" key="3">
    <source>
        <dbReference type="EMBL" id="TWS04564.1"/>
    </source>
</evidence>
<dbReference type="OrthoDB" id="9792424at2"/>
<dbReference type="GO" id="GO:0042925">
    <property type="term" value="F:benzoate transmembrane transporter activity"/>
    <property type="evidence" value="ECO:0007669"/>
    <property type="project" value="InterPro"/>
</dbReference>
<feature type="transmembrane region" description="Helical" evidence="1">
    <location>
        <begin position="330"/>
        <end position="347"/>
    </location>
</feature>
<dbReference type="Proteomes" id="UP000317951">
    <property type="component" value="Unassembled WGS sequence"/>
</dbReference>
<feature type="transmembrane region" description="Helical" evidence="1">
    <location>
        <begin position="21"/>
        <end position="41"/>
    </location>
</feature>
<feature type="transmembrane region" description="Helical" evidence="1">
    <location>
        <begin position="105"/>
        <end position="122"/>
    </location>
</feature>
<reference evidence="2 4" key="1">
    <citation type="submission" date="2016-10" db="EMBL/GenBank/DDBJ databases">
        <authorList>
            <person name="Varghese N."/>
            <person name="Submissions S."/>
        </authorList>
    </citation>
    <scope>NUCLEOTIDE SEQUENCE [LARGE SCALE GENOMIC DNA]</scope>
    <source>
        <strain evidence="2 4">DSM 17835</strain>
    </source>
</reference>
<feature type="transmembrane region" description="Helical" evidence="1">
    <location>
        <begin position="375"/>
        <end position="392"/>
    </location>
</feature>
<feature type="transmembrane region" description="Helical" evidence="1">
    <location>
        <begin position="162"/>
        <end position="195"/>
    </location>
</feature>
<evidence type="ECO:0000256" key="1">
    <source>
        <dbReference type="SAM" id="Phobius"/>
    </source>
</evidence>
<feature type="transmembrane region" description="Helical" evidence="1">
    <location>
        <begin position="134"/>
        <end position="156"/>
    </location>
</feature>
<dbReference type="PANTHER" id="PTHR30199">
    <property type="entry name" value="MFS FAMILY TRANSPORTER, PREDICTED SUBSTRATE BENZOATE"/>
    <property type="match status" value="1"/>
</dbReference>
<protein>
    <submittedName>
        <fullName evidence="2">Benzoate membrane transport protein</fullName>
    </submittedName>
    <submittedName>
        <fullName evidence="3">Benzoate transporter</fullName>
    </submittedName>
</protein>
<gene>
    <name evidence="3" type="ORF">FIV36_11555</name>
    <name evidence="2" type="ORF">SAMN05216591_5553</name>
</gene>
<evidence type="ECO:0000313" key="5">
    <source>
        <dbReference type="Proteomes" id="UP000317951"/>
    </source>
</evidence>
<feature type="transmembrane region" description="Helical" evidence="1">
    <location>
        <begin position="216"/>
        <end position="236"/>
    </location>
</feature>
<dbReference type="RefSeq" id="WP_010562564.1">
    <property type="nucleotide sequence ID" value="NZ_FUYI01000005.1"/>
</dbReference>
<reference evidence="3 5" key="2">
    <citation type="submission" date="2019-06" db="EMBL/GenBank/DDBJ databases">
        <title>Pseudomonas bimorpha sp. nov. isolated from bovine raw milk and skim milk concentrate.</title>
        <authorList>
            <person name="Hofmann K."/>
            <person name="Huptas C."/>
            <person name="Doll E."/>
            <person name="Scherer S."/>
            <person name="Wenning M."/>
        </authorList>
    </citation>
    <scope>NUCLEOTIDE SEQUENCE [LARGE SCALE GENOMIC DNA]</scope>
    <source>
        <strain evidence="3 5">DSM 17835</strain>
    </source>
</reference>
<dbReference type="InterPro" id="IPR004711">
    <property type="entry name" value="Benzoate_Transporter"/>
</dbReference>
<name>A0A5C5QGZ1_9PSED</name>
<dbReference type="PANTHER" id="PTHR30199:SF0">
    <property type="entry name" value="INNER MEMBRANE PROTEIN YDCO"/>
    <property type="match status" value="1"/>
</dbReference>